<evidence type="ECO:0000313" key="2">
    <source>
        <dbReference type="EMBL" id="KAG9460516.1"/>
    </source>
</evidence>
<keyword evidence="1" id="KW-0812">Transmembrane</keyword>
<dbReference type="Proteomes" id="UP000770717">
    <property type="component" value="Unassembled WGS sequence"/>
</dbReference>
<sequence length="125" mass="14754">MVVYIYYWHCIICTVVENIFYRVSNICLYMLVVGTVYIVYAPSCIIDISIPRKTGHKMPKTYNTKQEIKIENPHDREMGYPDLSRVQYVILLELPDYLLYIIQNNTTVLHKYYYCISVVTTTLPV</sequence>
<comment type="caution">
    <text evidence="2">The sequence shown here is derived from an EMBL/GenBank/DDBJ whole genome shotgun (WGS) entry which is preliminary data.</text>
</comment>
<feature type="transmembrane region" description="Helical" evidence="1">
    <location>
        <begin position="28"/>
        <end position="50"/>
    </location>
</feature>
<reference evidence="2" key="1">
    <citation type="thesis" date="2020" institute="ProQuest LLC" country="789 East Eisenhower Parkway, Ann Arbor, MI, USA">
        <title>Comparative Genomics and Chromosome Evolution.</title>
        <authorList>
            <person name="Mudd A.B."/>
        </authorList>
    </citation>
    <scope>NUCLEOTIDE SEQUENCE</scope>
    <source>
        <strain evidence="2">HN-11 Male</strain>
        <tissue evidence="2">Kidney and liver</tissue>
    </source>
</reference>
<protein>
    <submittedName>
        <fullName evidence="2">Uncharacterized protein</fullName>
    </submittedName>
</protein>
<keyword evidence="1" id="KW-0472">Membrane</keyword>
<accession>A0A8J6B4E7</accession>
<organism evidence="2 3">
    <name type="scientific">Eleutherodactylus coqui</name>
    <name type="common">Puerto Rican coqui</name>
    <dbReference type="NCBI Taxonomy" id="57060"/>
    <lineage>
        <taxon>Eukaryota</taxon>
        <taxon>Metazoa</taxon>
        <taxon>Chordata</taxon>
        <taxon>Craniata</taxon>
        <taxon>Vertebrata</taxon>
        <taxon>Euteleostomi</taxon>
        <taxon>Amphibia</taxon>
        <taxon>Batrachia</taxon>
        <taxon>Anura</taxon>
        <taxon>Neobatrachia</taxon>
        <taxon>Hyloidea</taxon>
        <taxon>Eleutherodactylidae</taxon>
        <taxon>Eleutherodactylinae</taxon>
        <taxon>Eleutherodactylus</taxon>
        <taxon>Eleutherodactylus</taxon>
    </lineage>
</organism>
<keyword evidence="3" id="KW-1185">Reference proteome</keyword>
<dbReference type="AlphaFoldDB" id="A0A8J6B4E7"/>
<gene>
    <name evidence="2" type="ORF">GDO78_021348</name>
</gene>
<name>A0A8J6B4E7_ELECQ</name>
<evidence type="ECO:0000256" key="1">
    <source>
        <dbReference type="SAM" id="Phobius"/>
    </source>
</evidence>
<keyword evidence="1" id="KW-1133">Transmembrane helix</keyword>
<evidence type="ECO:0000313" key="3">
    <source>
        <dbReference type="Proteomes" id="UP000770717"/>
    </source>
</evidence>
<proteinExistence type="predicted"/>
<dbReference type="EMBL" id="WNTK01062514">
    <property type="protein sequence ID" value="KAG9460516.1"/>
    <property type="molecule type" value="Genomic_DNA"/>
</dbReference>